<reference evidence="2 3" key="1">
    <citation type="submission" date="2016-10" db="EMBL/GenBank/DDBJ databases">
        <authorList>
            <person name="Varghese N."/>
            <person name="Submissions S."/>
        </authorList>
    </citation>
    <scope>NUCLEOTIDE SEQUENCE [LARGE SCALE GENOMIC DNA]</scope>
    <source>
        <strain evidence="2 3">DSM 13796</strain>
    </source>
</reference>
<dbReference type="RefSeq" id="WP_061805330.1">
    <property type="nucleotide sequence ID" value="NZ_FOXX01000006.1"/>
</dbReference>
<dbReference type="InterPro" id="IPR037407">
    <property type="entry name" value="MLP_fam"/>
</dbReference>
<evidence type="ECO:0000313" key="3">
    <source>
        <dbReference type="Proteomes" id="UP000182762"/>
    </source>
</evidence>
<dbReference type="GeneID" id="93711279"/>
<feature type="domain" description="MbtH-like" evidence="1">
    <location>
        <begin position="3"/>
        <end position="53"/>
    </location>
</feature>
<gene>
    <name evidence="2" type="ORF">SAMN02745910_02635</name>
</gene>
<organism evidence="2 3">
    <name type="scientific">Priestia endophytica DSM 13796</name>
    <dbReference type="NCBI Taxonomy" id="1121089"/>
    <lineage>
        <taxon>Bacteria</taxon>
        <taxon>Bacillati</taxon>
        <taxon>Bacillota</taxon>
        <taxon>Bacilli</taxon>
        <taxon>Bacillales</taxon>
        <taxon>Bacillaceae</taxon>
        <taxon>Priestia</taxon>
    </lineage>
</organism>
<dbReference type="InterPro" id="IPR038020">
    <property type="entry name" value="MbtH-like_sf"/>
</dbReference>
<dbReference type="Proteomes" id="UP000182762">
    <property type="component" value="Unassembled WGS sequence"/>
</dbReference>
<proteinExistence type="predicted"/>
<name>A0A1I6ADF1_9BACI</name>
<keyword evidence="3" id="KW-1185">Reference proteome</keyword>
<dbReference type="SUPFAM" id="SSF160582">
    <property type="entry name" value="MbtH-like"/>
    <property type="match status" value="1"/>
</dbReference>
<dbReference type="Pfam" id="PF03621">
    <property type="entry name" value="MbtH"/>
    <property type="match status" value="1"/>
</dbReference>
<evidence type="ECO:0000259" key="1">
    <source>
        <dbReference type="SMART" id="SM00923"/>
    </source>
</evidence>
<dbReference type="PANTHER" id="PTHR38444">
    <property type="entry name" value="ENTEROBACTIN BIOSYNTHESIS PROTEIN YBDZ"/>
    <property type="match status" value="1"/>
</dbReference>
<dbReference type="EMBL" id="FOXX01000006">
    <property type="protein sequence ID" value="SFQ66653.1"/>
    <property type="molecule type" value="Genomic_DNA"/>
</dbReference>
<dbReference type="InterPro" id="IPR005153">
    <property type="entry name" value="MbtH-like_dom"/>
</dbReference>
<dbReference type="Gene3D" id="3.90.820.10">
    <property type="entry name" value="Structural Genomics, Unknown Function 30-nov-00 1gh9 Mol_id"/>
    <property type="match status" value="1"/>
</dbReference>
<dbReference type="PANTHER" id="PTHR38444:SF1">
    <property type="entry name" value="ENTEROBACTIN BIOSYNTHESIS PROTEIN YBDZ"/>
    <property type="match status" value="1"/>
</dbReference>
<accession>A0A1I6ADF1</accession>
<evidence type="ECO:0000313" key="2">
    <source>
        <dbReference type="EMBL" id="SFQ66653.1"/>
    </source>
</evidence>
<sequence>MSNPFERDDELYVVLLNKEGQYSLWPAFLDIPLGWEISYREDTREKCLAYINEEWTDMRPLSLKESLASGVLK</sequence>
<comment type="caution">
    <text evidence="2">The sequence shown here is derived from an EMBL/GenBank/DDBJ whole genome shotgun (WGS) entry which is preliminary data.</text>
</comment>
<protein>
    <submittedName>
        <fullName evidence="2">MbtH protein</fullName>
    </submittedName>
</protein>
<dbReference type="SMART" id="SM00923">
    <property type="entry name" value="MbtH"/>
    <property type="match status" value="1"/>
</dbReference>